<dbReference type="Proteomes" id="UP000198397">
    <property type="component" value="Unassembled WGS sequence"/>
</dbReference>
<proteinExistence type="predicted"/>
<gene>
    <name evidence="1" type="ORF">SAMN06264855_12241</name>
</gene>
<dbReference type="AlphaFoldDB" id="A0A238XV71"/>
<dbReference type="EMBL" id="FZNQ01000022">
    <property type="protein sequence ID" value="SNR61899.1"/>
    <property type="molecule type" value="Genomic_DNA"/>
</dbReference>
<protein>
    <submittedName>
        <fullName evidence="1">Uncharacterized protein</fullName>
    </submittedName>
</protein>
<organism evidence="1 2">
    <name type="scientific">Halorubrum vacuolatum</name>
    <name type="common">Natronobacterium vacuolatum</name>
    <dbReference type="NCBI Taxonomy" id="63740"/>
    <lineage>
        <taxon>Archaea</taxon>
        <taxon>Methanobacteriati</taxon>
        <taxon>Methanobacteriota</taxon>
        <taxon>Stenosarchaea group</taxon>
        <taxon>Halobacteria</taxon>
        <taxon>Halobacteriales</taxon>
        <taxon>Haloferacaceae</taxon>
        <taxon>Halorubrum</taxon>
    </lineage>
</organism>
<name>A0A238XV71_HALVU</name>
<sequence length="110" mass="12574">MSTDANDSDPSTDTIKEKRKTVLDEVEELRQDVKKETGSELAYIKTNINLAKDELLNDGEYNYCVRLALIQLNRAVVHEEGRVATLKRIEDFRDKLAEKAALPPRDQVTR</sequence>
<reference evidence="1 2" key="1">
    <citation type="submission" date="2017-06" db="EMBL/GenBank/DDBJ databases">
        <authorList>
            <person name="Kim H.J."/>
            <person name="Triplett B.A."/>
        </authorList>
    </citation>
    <scope>NUCLEOTIDE SEQUENCE [LARGE SCALE GENOMIC DNA]</scope>
    <source>
        <strain evidence="1 2">DSM 8800</strain>
    </source>
</reference>
<accession>A0A238XV71</accession>
<evidence type="ECO:0000313" key="2">
    <source>
        <dbReference type="Proteomes" id="UP000198397"/>
    </source>
</evidence>
<evidence type="ECO:0000313" key="1">
    <source>
        <dbReference type="EMBL" id="SNR61899.1"/>
    </source>
</evidence>
<keyword evidence="2" id="KW-1185">Reference proteome</keyword>
<dbReference type="RefSeq" id="WP_089385739.1">
    <property type="nucleotide sequence ID" value="NZ_FZNQ01000022.1"/>
</dbReference>